<feature type="region of interest" description="Disordered" evidence="1">
    <location>
        <begin position="105"/>
        <end position="144"/>
    </location>
</feature>
<feature type="non-terminal residue" evidence="2">
    <location>
        <position position="1"/>
    </location>
</feature>
<accession>A0A3S5BAY1</accession>
<evidence type="ECO:0000313" key="3">
    <source>
        <dbReference type="Proteomes" id="UP000784294"/>
    </source>
</evidence>
<evidence type="ECO:0000256" key="1">
    <source>
        <dbReference type="SAM" id="MobiDB-lite"/>
    </source>
</evidence>
<feature type="compositionally biased region" description="Polar residues" evidence="1">
    <location>
        <begin position="105"/>
        <end position="126"/>
    </location>
</feature>
<reference evidence="2" key="1">
    <citation type="submission" date="2018-11" db="EMBL/GenBank/DDBJ databases">
        <authorList>
            <consortium name="Pathogen Informatics"/>
        </authorList>
    </citation>
    <scope>NUCLEOTIDE SEQUENCE</scope>
</reference>
<keyword evidence="3" id="KW-1185">Reference proteome</keyword>
<dbReference type="EMBL" id="CAAALY010269561">
    <property type="protein sequence ID" value="VEL41483.1"/>
    <property type="molecule type" value="Genomic_DNA"/>
</dbReference>
<sequence>STQANSLDTPVPLLEIPVSTGPIESPNISAVVGAVTMVSTNYLGKPEEQRLTHLDTLVSSEDVQTSSNTTSCIPTFSARIKTAATSPNKISHFTNAGTVNAENCRSTPGVKSTQDVGMLNSSKPTTGSSLLNVSNGSLGRNPTTQQIESRTDMTFLGTDTSRCKSASIEKW</sequence>
<dbReference type="AlphaFoldDB" id="A0A3S5BAY1"/>
<organism evidence="2 3">
    <name type="scientific">Protopolystoma xenopodis</name>
    <dbReference type="NCBI Taxonomy" id="117903"/>
    <lineage>
        <taxon>Eukaryota</taxon>
        <taxon>Metazoa</taxon>
        <taxon>Spiralia</taxon>
        <taxon>Lophotrochozoa</taxon>
        <taxon>Platyhelminthes</taxon>
        <taxon>Monogenea</taxon>
        <taxon>Polyopisthocotylea</taxon>
        <taxon>Polystomatidea</taxon>
        <taxon>Polystomatidae</taxon>
        <taxon>Protopolystoma</taxon>
    </lineage>
</organism>
<dbReference type="Proteomes" id="UP000784294">
    <property type="component" value="Unassembled WGS sequence"/>
</dbReference>
<protein>
    <submittedName>
        <fullName evidence="2">Uncharacterized protein</fullName>
    </submittedName>
</protein>
<name>A0A3S5BAY1_9PLAT</name>
<proteinExistence type="predicted"/>
<comment type="caution">
    <text evidence="2">The sequence shown here is derived from an EMBL/GenBank/DDBJ whole genome shotgun (WGS) entry which is preliminary data.</text>
</comment>
<feature type="compositionally biased region" description="Low complexity" evidence="1">
    <location>
        <begin position="127"/>
        <end position="141"/>
    </location>
</feature>
<gene>
    <name evidence="2" type="ORF">PXEA_LOCUS34923</name>
</gene>
<evidence type="ECO:0000313" key="2">
    <source>
        <dbReference type="EMBL" id="VEL41483.1"/>
    </source>
</evidence>